<dbReference type="GO" id="GO:0016788">
    <property type="term" value="F:hydrolase activity, acting on ester bonds"/>
    <property type="evidence" value="ECO:0007669"/>
    <property type="project" value="UniProtKB-ARBA"/>
</dbReference>
<name>A0A1C7DBY5_9SPHN</name>
<evidence type="ECO:0000313" key="3">
    <source>
        <dbReference type="Proteomes" id="UP000092698"/>
    </source>
</evidence>
<evidence type="ECO:0000256" key="1">
    <source>
        <dbReference type="SAM" id="SignalP"/>
    </source>
</evidence>
<feature type="chain" id="PRO_5008884589" description="SGNH hydrolase-type esterase domain-containing protein" evidence="1">
    <location>
        <begin position="23"/>
        <end position="203"/>
    </location>
</feature>
<gene>
    <name evidence="2" type="ORF">A6F65_02543</name>
</gene>
<evidence type="ECO:0000313" key="2">
    <source>
        <dbReference type="EMBL" id="ANU08821.1"/>
    </source>
</evidence>
<protein>
    <recommendedName>
        <fullName evidence="4">SGNH hydrolase-type esterase domain-containing protein</fullName>
    </recommendedName>
</protein>
<dbReference type="EMBL" id="CP016545">
    <property type="protein sequence ID" value="ANU08821.1"/>
    <property type="molecule type" value="Genomic_DNA"/>
</dbReference>
<keyword evidence="1" id="KW-0732">Signal</keyword>
<reference evidence="2 3" key="1">
    <citation type="submission" date="2016-07" db="EMBL/GenBank/DDBJ databases">
        <title>Complete genome sequence of Altererythrobacter namhicola JCM 16345T, containing esterase-encoding genes.</title>
        <authorList>
            <person name="Cheng H."/>
            <person name="Wu Y.-H."/>
            <person name="Jian S.-L."/>
            <person name="Huo Y.-Y."/>
            <person name="Wang C.-S."/>
            <person name="Xu X.-W."/>
        </authorList>
    </citation>
    <scope>NUCLEOTIDE SEQUENCE [LARGE SCALE GENOMIC DNA]</scope>
    <source>
        <strain evidence="2 3">JCM 16345</strain>
    </source>
</reference>
<dbReference type="AlphaFoldDB" id="A0A1C7DBY5"/>
<dbReference type="KEGG" id="anh:A6F65_02543"/>
<dbReference type="RefSeq" id="WP_067789515.1">
    <property type="nucleotide sequence ID" value="NZ_CP016545.1"/>
</dbReference>
<feature type="signal peptide" evidence="1">
    <location>
        <begin position="1"/>
        <end position="22"/>
    </location>
</feature>
<keyword evidence="3" id="KW-1185">Reference proteome</keyword>
<dbReference type="SUPFAM" id="SSF52266">
    <property type="entry name" value="SGNH hydrolase"/>
    <property type="match status" value="1"/>
</dbReference>
<dbReference type="Proteomes" id="UP000092698">
    <property type="component" value="Chromosome"/>
</dbReference>
<dbReference type="STRING" id="645517.A6F65_02543"/>
<organism evidence="2 3">
    <name type="scientific">Paraurantiacibacter namhicola</name>
    <dbReference type="NCBI Taxonomy" id="645517"/>
    <lineage>
        <taxon>Bacteria</taxon>
        <taxon>Pseudomonadati</taxon>
        <taxon>Pseudomonadota</taxon>
        <taxon>Alphaproteobacteria</taxon>
        <taxon>Sphingomonadales</taxon>
        <taxon>Erythrobacteraceae</taxon>
        <taxon>Paraurantiacibacter</taxon>
    </lineage>
</organism>
<dbReference type="Gene3D" id="3.40.50.1110">
    <property type="entry name" value="SGNH hydrolase"/>
    <property type="match status" value="1"/>
</dbReference>
<evidence type="ECO:0008006" key="4">
    <source>
        <dbReference type="Google" id="ProtNLM"/>
    </source>
</evidence>
<sequence>MRLKSFALIVATAVCAALIAIAAYERGRSSVPPAPEQGYTYPQGRSHYTRQQAAHFGKADSVIIGDSLVEQTDFSGVCGRTFQAGLGGSSAVDAINALPAIVQHTDPKVVFIAIGTNYFTSGDQLADLENEYPYLIDAADGRQVVLVGIHNSDKGDAFIAALAKDAGYEFVAMPEGPLMMDKLHFTTEGSERFRQAIAEACPL</sequence>
<proteinExistence type="predicted"/>
<dbReference type="InterPro" id="IPR036514">
    <property type="entry name" value="SGNH_hydro_sf"/>
</dbReference>
<accession>A0A1C7DBY5</accession>
<dbReference type="OrthoDB" id="7605305at2"/>